<dbReference type="EMBL" id="JAACJK010000224">
    <property type="protein sequence ID" value="KAF5313332.1"/>
    <property type="molecule type" value="Genomic_DNA"/>
</dbReference>
<evidence type="ECO:0000259" key="2">
    <source>
        <dbReference type="Pfam" id="PF17733"/>
    </source>
</evidence>
<feature type="domain" description="Peroxisomal membrane protein PEX14-like KPWE" evidence="2">
    <location>
        <begin position="109"/>
        <end position="156"/>
    </location>
</feature>
<comment type="caution">
    <text evidence="4">The sequence shown here is derived from an EMBL/GenBank/DDBJ whole genome shotgun (WGS) entry which is preliminary data.</text>
</comment>
<name>A0A8H5EV19_9AGAR</name>
<dbReference type="OrthoDB" id="9936937at2759"/>
<gene>
    <name evidence="4" type="ORF">D9611_008643</name>
</gene>
<dbReference type="Proteomes" id="UP000541558">
    <property type="component" value="Unassembled WGS sequence"/>
</dbReference>
<keyword evidence="5" id="KW-1185">Reference proteome</keyword>
<accession>A0A8H5EV19</accession>
<feature type="compositionally biased region" description="Basic and acidic residues" evidence="1">
    <location>
        <begin position="133"/>
        <end position="142"/>
    </location>
</feature>
<sequence>MEPQVEYQAPALEAPAMSALEQYAAYSFGSDQEYQQGLASIMLGWSLDKAPSAETREEMLRRTRVFYFNKVTGNALSMDEARDYERSLLPKSPDVSQSPPPKEEEEHRVLSFAELKELIESGNVDKIPNNKIIPEKLSEEAPSHSTAAVRRKPWETAAEPDTSIPSS</sequence>
<dbReference type="PANTHER" id="PTHR36855:SF1">
    <property type="entry name" value="PEROXISOME MEMBRANE ANCHOR PROTEIN PEX14P N-TERMINAL DOMAIN-CONTAINING PROTEIN"/>
    <property type="match status" value="1"/>
</dbReference>
<dbReference type="PANTHER" id="PTHR36855">
    <property type="entry name" value="CHROMOSOME 10, WHOLE GENOME SHOTGUN SEQUENCE"/>
    <property type="match status" value="1"/>
</dbReference>
<evidence type="ECO:0000313" key="4">
    <source>
        <dbReference type="EMBL" id="KAF5313332.1"/>
    </source>
</evidence>
<dbReference type="InterPro" id="IPR040554">
    <property type="entry name" value="KPWE_PEX14_dom"/>
</dbReference>
<dbReference type="Pfam" id="PF17733">
    <property type="entry name" value="KPWE_dom"/>
    <property type="match status" value="1"/>
</dbReference>
<evidence type="ECO:0000259" key="3">
    <source>
        <dbReference type="Pfam" id="PF25871"/>
    </source>
</evidence>
<organism evidence="4 5">
    <name type="scientific">Ephemerocybe angulata</name>
    <dbReference type="NCBI Taxonomy" id="980116"/>
    <lineage>
        <taxon>Eukaryota</taxon>
        <taxon>Fungi</taxon>
        <taxon>Dikarya</taxon>
        <taxon>Basidiomycota</taxon>
        <taxon>Agaricomycotina</taxon>
        <taxon>Agaricomycetes</taxon>
        <taxon>Agaricomycetidae</taxon>
        <taxon>Agaricales</taxon>
        <taxon>Agaricineae</taxon>
        <taxon>Psathyrellaceae</taxon>
        <taxon>Ephemerocybe</taxon>
    </lineage>
</organism>
<dbReference type="Pfam" id="PF25871">
    <property type="entry name" value="HTH_76"/>
    <property type="match status" value="1"/>
</dbReference>
<proteinExistence type="predicted"/>
<dbReference type="InterPro" id="IPR058841">
    <property type="entry name" value="HTH_76"/>
</dbReference>
<feature type="region of interest" description="Disordered" evidence="1">
    <location>
        <begin position="85"/>
        <end position="108"/>
    </location>
</feature>
<feature type="domain" description="PEX14-like helix-turn-helix" evidence="3">
    <location>
        <begin position="18"/>
        <end position="87"/>
    </location>
</feature>
<feature type="region of interest" description="Disordered" evidence="1">
    <location>
        <begin position="124"/>
        <end position="167"/>
    </location>
</feature>
<protein>
    <submittedName>
        <fullName evidence="4">Uncharacterized protein</fullName>
    </submittedName>
</protein>
<dbReference type="AlphaFoldDB" id="A0A8H5EV19"/>
<evidence type="ECO:0000313" key="5">
    <source>
        <dbReference type="Proteomes" id="UP000541558"/>
    </source>
</evidence>
<reference evidence="4 5" key="1">
    <citation type="journal article" date="2020" name="ISME J.">
        <title>Uncovering the hidden diversity of litter-decomposition mechanisms in mushroom-forming fungi.</title>
        <authorList>
            <person name="Floudas D."/>
            <person name="Bentzer J."/>
            <person name="Ahren D."/>
            <person name="Johansson T."/>
            <person name="Persson P."/>
            <person name="Tunlid A."/>
        </authorList>
    </citation>
    <scope>NUCLEOTIDE SEQUENCE [LARGE SCALE GENOMIC DNA]</scope>
    <source>
        <strain evidence="4 5">CBS 175.51</strain>
    </source>
</reference>
<evidence type="ECO:0000256" key="1">
    <source>
        <dbReference type="SAM" id="MobiDB-lite"/>
    </source>
</evidence>